<dbReference type="PROSITE" id="PS51318">
    <property type="entry name" value="TAT"/>
    <property type="match status" value="1"/>
</dbReference>
<accession>A0A918TLN9</accession>
<dbReference type="RefSeq" id="WP_229844742.1">
    <property type="nucleotide sequence ID" value="NZ_BMVB01000006.1"/>
</dbReference>
<name>A0A918TLN9_STRCJ</name>
<evidence type="ECO:0000313" key="4">
    <source>
        <dbReference type="Proteomes" id="UP000646244"/>
    </source>
</evidence>
<reference evidence="3" key="1">
    <citation type="journal article" date="2014" name="Int. J. Syst. Evol. Microbiol.">
        <title>Complete genome sequence of Corynebacterium casei LMG S-19264T (=DSM 44701T), isolated from a smear-ripened cheese.</title>
        <authorList>
            <consortium name="US DOE Joint Genome Institute (JGI-PGF)"/>
            <person name="Walter F."/>
            <person name="Albersmeier A."/>
            <person name="Kalinowski J."/>
            <person name="Ruckert C."/>
        </authorList>
    </citation>
    <scope>NUCLEOTIDE SEQUENCE</scope>
    <source>
        <strain evidence="3">JCM 4633</strain>
    </source>
</reference>
<evidence type="ECO:0000256" key="2">
    <source>
        <dbReference type="SAM" id="SignalP"/>
    </source>
</evidence>
<feature type="region of interest" description="Disordered" evidence="1">
    <location>
        <begin position="265"/>
        <end position="286"/>
    </location>
</feature>
<gene>
    <name evidence="3" type="ORF">GCM10010507_23840</name>
</gene>
<evidence type="ECO:0000313" key="3">
    <source>
        <dbReference type="EMBL" id="GHC47521.1"/>
    </source>
</evidence>
<dbReference type="InterPro" id="IPR006311">
    <property type="entry name" value="TAT_signal"/>
</dbReference>
<proteinExistence type="predicted"/>
<sequence>MGNPRRHTMRRATLLMGAAALTPAALLTAQAPSAQAFGTVNALGQHAEHERITRAALACAPGRPSDGTCFEPRSLDQIAGHKGTFGAVGAPDTDEIATPEAHCDNADFLTAAGYPRSREEATRQLQACVAKLQSRFREGVDAAGGTLKADGTVAPRESDLTRDCTFSLGVPGRNKCEAIEGLGRALHGVQDFYSHSNWADKAATGRPLGKDNPPGLGLPAPSPLLALSTGRPPAAADVPRELTTGCFSLLPLGCSQRVQHSGLNKDTGLIDPATGATGNPATDRGRTADNFDRAVRAAITDTRRQWTDFRDALTARYGKDRAATIGCVLTHDDPARACAPKG</sequence>
<organism evidence="3 4">
    <name type="scientific">Streptomyces cinnamoneus</name>
    <name type="common">Streptoverticillium cinnamoneum</name>
    <dbReference type="NCBI Taxonomy" id="53446"/>
    <lineage>
        <taxon>Bacteria</taxon>
        <taxon>Bacillati</taxon>
        <taxon>Actinomycetota</taxon>
        <taxon>Actinomycetes</taxon>
        <taxon>Kitasatosporales</taxon>
        <taxon>Streptomycetaceae</taxon>
        <taxon>Streptomyces</taxon>
        <taxon>Streptomyces cinnamoneus group</taxon>
    </lineage>
</organism>
<protein>
    <recommendedName>
        <fullName evidence="5">CinY protein</fullName>
    </recommendedName>
</protein>
<comment type="caution">
    <text evidence="3">The sequence shown here is derived from an EMBL/GenBank/DDBJ whole genome shotgun (WGS) entry which is preliminary data.</text>
</comment>
<dbReference type="Proteomes" id="UP000646244">
    <property type="component" value="Unassembled WGS sequence"/>
</dbReference>
<feature type="signal peptide" evidence="2">
    <location>
        <begin position="1"/>
        <end position="36"/>
    </location>
</feature>
<keyword evidence="2" id="KW-0732">Signal</keyword>
<feature type="chain" id="PRO_5038047565" description="CinY protein" evidence="2">
    <location>
        <begin position="37"/>
        <end position="342"/>
    </location>
</feature>
<evidence type="ECO:0008006" key="5">
    <source>
        <dbReference type="Google" id="ProtNLM"/>
    </source>
</evidence>
<dbReference type="EMBL" id="BMVB01000006">
    <property type="protein sequence ID" value="GHC47521.1"/>
    <property type="molecule type" value="Genomic_DNA"/>
</dbReference>
<evidence type="ECO:0000256" key="1">
    <source>
        <dbReference type="SAM" id="MobiDB-lite"/>
    </source>
</evidence>
<dbReference type="AlphaFoldDB" id="A0A918TLN9"/>
<reference evidence="3" key="2">
    <citation type="submission" date="2020-09" db="EMBL/GenBank/DDBJ databases">
        <authorList>
            <person name="Sun Q."/>
            <person name="Ohkuma M."/>
        </authorList>
    </citation>
    <scope>NUCLEOTIDE SEQUENCE</scope>
    <source>
        <strain evidence="3">JCM 4633</strain>
    </source>
</reference>